<dbReference type="SUPFAM" id="SSF52016">
    <property type="entry name" value="LeuD/IlvD-like"/>
    <property type="match status" value="1"/>
</dbReference>
<dbReference type="EMBL" id="JBEHZE010000001">
    <property type="protein sequence ID" value="MEX6631932.1"/>
    <property type="molecule type" value="Genomic_DNA"/>
</dbReference>
<evidence type="ECO:0000259" key="2">
    <source>
        <dbReference type="Pfam" id="PF01989"/>
    </source>
</evidence>
<dbReference type="RefSeq" id="WP_369311518.1">
    <property type="nucleotide sequence ID" value="NZ_JBEHZE010000001.1"/>
</dbReference>
<evidence type="ECO:0000313" key="4">
    <source>
        <dbReference type="Proteomes" id="UP001560685"/>
    </source>
</evidence>
<name>A0ABV3Z112_9PROT</name>
<organism evidence="3 4">
    <name type="scientific">Hyphococcus lacteus</name>
    <dbReference type="NCBI Taxonomy" id="3143536"/>
    <lineage>
        <taxon>Bacteria</taxon>
        <taxon>Pseudomonadati</taxon>
        <taxon>Pseudomonadota</taxon>
        <taxon>Alphaproteobacteria</taxon>
        <taxon>Parvularculales</taxon>
        <taxon>Parvularculaceae</taxon>
        <taxon>Hyphococcus</taxon>
    </lineage>
</organism>
<proteinExistence type="predicted"/>
<reference evidence="3 4" key="1">
    <citation type="submission" date="2024-05" db="EMBL/GenBank/DDBJ databases">
        <title>Three bacterial strains, DH-69, EH-24, and ECK-19 isolated from coastal sediments.</title>
        <authorList>
            <person name="Ye Y.-Q."/>
            <person name="Du Z.-J."/>
        </authorList>
    </citation>
    <scope>NUCLEOTIDE SEQUENCE [LARGE SCALE GENOMIC DNA]</scope>
    <source>
        <strain evidence="3 4">ECK-19</strain>
    </source>
</reference>
<feature type="domain" description="Phosphomevalonate dehydratase small subunit-like" evidence="2">
    <location>
        <begin position="24"/>
        <end position="99"/>
    </location>
</feature>
<evidence type="ECO:0000313" key="3">
    <source>
        <dbReference type="EMBL" id="MEX6631932.1"/>
    </source>
</evidence>
<keyword evidence="4" id="KW-1185">Reference proteome</keyword>
<sequence>MLIRAQNFTHGNAVGSLIALSAPLSLWGGFDTKSGKIIDQHHPQHGISIAQKIVAMPYARGSSSSSSALLEAARLGNAPAAFIMTRADPILTIGALLADEIYQKKICILVIPQADWCHLGHAKWANILPTGSPKTVDIRVSRI</sequence>
<keyword evidence="1" id="KW-0456">Lyase</keyword>
<dbReference type="Gene3D" id="3.50.30.10">
    <property type="entry name" value="Phosphohistidine domain"/>
    <property type="match status" value="1"/>
</dbReference>
<accession>A0ABV3Z112</accession>
<comment type="caution">
    <text evidence="3">The sequence shown here is derived from an EMBL/GenBank/DDBJ whole genome shotgun (WGS) entry which is preliminary data.</text>
</comment>
<evidence type="ECO:0000256" key="1">
    <source>
        <dbReference type="ARBA" id="ARBA00023239"/>
    </source>
</evidence>
<dbReference type="PANTHER" id="PTHR36577">
    <property type="entry name" value="DUF521 DOMAIN PROTEIN (AFU_ORTHOLOGUE AFUA_6G00490)"/>
    <property type="match status" value="1"/>
</dbReference>
<gene>
    <name evidence="3" type="ORF">ABFZ84_00065</name>
</gene>
<dbReference type="PANTHER" id="PTHR36577:SF3">
    <property type="entry name" value="DUF521 DOMAIN PROTEIN (AFU_ORTHOLOGUE AFUA_6G00490)"/>
    <property type="match status" value="1"/>
</dbReference>
<dbReference type="InterPro" id="IPR002840">
    <property type="entry name" value="PMDh-S-like_dom"/>
</dbReference>
<dbReference type="Pfam" id="PF01989">
    <property type="entry name" value="AcnX_swivel_put"/>
    <property type="match status" value="1"/>
</dbReference>
<protein>
    <submittedName>
        <fullName evidence="3">DUF126 domain-containing protein</fullName>
    </submittedName>
</protein>
<dbReference type="Proteomes" id="UP001560685">
    <property type="component" value="Unassembled WGS sequence"/>
</dbReference>